<evidence type="ECO:0000313" key="3">
    <source>
        <dbReference type="Proteomes" id="UP001614391"/>
    </source>
</evidence>
<organism evidence="2 3">
    <name type="scientific">Streptomyces bikiniensis</name>
    <dbReference type="NCBI Taxonomy" id="1896"/>
    <lineage>
        <taxon>Bacteria</taxon>
        <taxon>Bacillati</taxon>
        <taxon>Actinomycetota</taxon>
        <taxon>Actinomycetes</taxon>
        <taxon>Kitasatosporales</taxon>
        <taxon>Streptomycetaceae</taxon>
        <taxon>Streptomyces</taxon>
    </lineage>
</organism>
<feature type="transmembrane region" description="Helical" evidence="1">
    <location>
        <begin position="20"/>
        <end position="41"/>
    </location>
</feature>
<comment type="caution">
    <text evidence="2">The sequence shown here is derived from an EMBL/GenBank/DDBJ whole genome shotgun (WGS) entry which is preliminary data.</text>
</comment>
<dbReference type="Proteomes" id="UP001614391">
    <property type="component" value="Unassembled WGS sequence"/>
</dbReference>
<sequence length="145" mass="14547">MNATGAPRGPAREATRADRLLAALGGLVAAYVPLAVADLAASRVRPGASPVVAVGSAVVDRTPAVLKDRAIRVFGENDKAVLQLGILLLLALFAVGTGLLALRHRVLGAAAVGAFGLLGALAAVTRPDSDSASMPSPPSPGRPWS</sequence>
<accession>A0ABW8D1Q4</accession>
<evidence type="ECO:0008006" key="4">
    <source>
        <dbReference type="Google" id="ProtNLM"/>
    </source>
</evidence>
<protein>
    <recommendedName>
        <fullName evidence="4">Molybdopterin-binding oxidoreductase</fullName>
    </recommendedName>
</protein>
<feature type="transmembrane region" description="Helical" evidence="1">
    <location>
        <begin position="106"/>
        <end position="124"/>
    </location>
</feature>
<keyword evidence="1" id="KW-1133">Transmembrane helix</keyword>
<feature type="transmembrane region" description="Helical" evidence="1">
    <location>
        <begin position="80"/>
        <end position="100"/>
    </location>
</feature>
<dbReference type="EMBL" id="JBITYT010000022">
    <property type="protein sequence ID" value="MFI9123767.1"/>
    <property type="molecule type" value="Genomic_DNA"/>
</dbReference>
<keyword evidence="1" id="KW-0812">Transmembrane</keyword>
<keyword evidence="1" id="KW-0472">Membrane</keyword>
<keyword evidence="3" id="KW-1185">Reference proteome</keyword>
<evidence type="ECO:0000313" key="2">
    <source>
        <dbReference type="EMBL" id="MFI9123767.1"/>
    </source>
</evidence>
<name>A0ABW8D1Q4_STRBI</name>
<proteinExistence type="predicted"/>
<dbReference type="RefSeq" id="WP_399621447.1">
    <property type="nucleotide sequence ID" value="NZ_JBITYT010000022.1"/>
</dbReference>
<reference evidence="2 3" key="1">
    <citation type="submission" date="2024-10" db="EMBL/GenBank/DDBJ databases">
        <title>The Natural Products Discovery Center: Release of the First 8490 Sequenced Strains for Exploring Actinobacteria Biosynthetic Diversity.</title>
        <authorList>
            <person name="Kalkreuter E."/>
            <person name="Kautsar S.A."/>
            <person name="Yang D."/>
            <person name="Bader C.D."/>
            <person name="Teijaro C.N."/>
            <person name="Fluegel L."/>
            <person name="Davis C.M."/>
            <person name="Simpson J.R."/>
            <person name="Lauterbach L."/>
            <person name="Steele A.D."/>
            <person name="Gui C."/>
            <person name="Meng S."/>
            <person name="Li G."/>
            <person name="Viehrig K."/>
            <person name="Ye F."/>
            <person name="Su P."/>
            <person name="Kiefer A.F."/>
            <person name="Nichols A."/>
            <person name="Cepeda A.J."/>
            <person name="Yan W."/>
            <person name="Fan B."/>
            <person name="Jiang Y."/>
            <person name="Adhikari A."/>
            <person name="Zheng C.-J."/>
            <person name="Schuster L."/>
            <person name="Cowan T.M."/>
            <person name="Smanski M.J."/>
            <person name="Chevrette M.G."/>
            <person name="De Carvalho L.P.S."/>
            <person name="Shen B."/>
        </authorList>
    </citation>
    <scope>NUCLEOTIDE SEQUENCE [LARGE SCALE GENOMIC DNA]</scope>
    <source>
        <strain evidence="2 3">NPDC053346</strain>
    </source>
</reference>
<evidence type="ECO:0000256" key="1">
    <source>
        <dbReference type="SAM" id="Phobius"/>
    </source>
</evidence>
<gene>
    <name evidence="2" type="ORF">ACIGW0_30990</name>
</gene>